<dbReference type="Gene3D" id="3.40.250.10">
    <property type="entry name" value="Rhodanese-like domain"/>
    <property type="match status" value="1"/>
</dbReference>
<proteinExistence type="predicted"/>
<feature type="domain" description="Rhodanese" evidence="2">
    <location>
        <begin position="50"/>
        <end position="140"/>
    </location>
</feature>
<dbReference type="Pfam" id="PF00581">
    <property type="entry name" value="Rhodanese"/>
    <property type="match status" value="1"/>
</dbReference>
<evidence type="ECO:0000256" key="1">
    <source>
        <dbReference type="SAM" id="Phobius"/>
    </source>
</evidence>
<dbReference type="EMBL" id="UOFR01000013">
    <property type="protein sequence ID" value="VAW91755.1"/>
    <property type="molecule type" value="Genomic_DNA"/>
</dbReference>
<dbReference type="InterPro" id="IPR036873">
    <property type="entry name" value="Rhodanese-like_dom_sf"/>
</dbReference>
<feature type="transmembrane region" description="Helical" evidence="1">
    <location>
        <begin position="12"/>
        <end position="30"/>
    </location>
</feature>
<accession>A0A3B0ZEA3</accession>
<gene>
    <name evidence="3" type="ORF">MNBD_GAMMA21-2780</name>
</gene>
<keyword evidence="1" id="KW-0812">Transmembrane</keyword>
<keyword evidence="1" id="KW-1133">Transmembrane helix</keyword>
<dbReference type="SMART" id="SM00450">
    <property type="entry name" value="RHOD"/>
    <property type="match status" value="1"/>
</dbReference>
<sequence>MQQYLEFISNHYILAGGWAAIFVMLIYSYIGARLRGYASANPAVATQLINRENAVMVDVREDNEYVSGHIINSTHIPLSYFRDRLKELEKHKSDPIIVGCKTGQRSGQACAILKKAGFEKVYNLSGGVSAWQADNLPLTKK</sequence>
<organism evidence="3">
    <name type="scientific">hydrothermal vent metagenome</name>
    <dbReference type="NCBI Taxonomy" id="652676"/>
    <lineage>
        <taxon>unclassified sequences</taxon>
        <taxon>metagenomes</taxon>
        <taxon>ecological metagenomes</taxon>
    </lineage>
</organism>
<keyword evidence="1" id="KW-0472">Membrane</keyword>
<evidence type="ECO:0000313" key="3">
    <source>
        <dbReference type="EMBL" id="VAW91755.1"/>
    </source>
</evidence>
<dbReference type="PANTHER" id="PTHR43031:SF18">
    <property type="entry name" value="RHODANESE-RELATED SULFURTRANSFERASES"/>
    <property type="match status" value="1"/>
</dbReference>
<name>A0A3B0ZEA3_9ZZZZ</name>
<dbReference type="PANTHER" id="PTHR43031">
    <property type="entry name" value="FAD-DEPENDENT OXIDOREDUCTASE"/>
    <property type="match status" value="1"/>
</dbReference>
<dbReference type="SUPFAM" id="SSF52821">
    <property type="entry name" value="Rhodanese/Cell cycle control phosphatase"/>
    <property type="match status" value="1"/>
</dbReference>
<dbReference type="AlphaFoldDB" id="A0A3B0ZEA3"/>
<dbReference type="GO" id="GO:0016740">
    <property type="term" value="F:transferase activity"/>
    <property type="evidence" value="ECO:0007669"/>
    <property type="project" value="UniProtKB-KW"/>
</dbReference>
<dbReference type="InterPro" id="IPR050229">
    <property type="entry name" value="GlpE_sulfurtransferase"/>
</dbReference>
<dbReference type="PROSITE" id="PS50206">
    <property type="entry name" value="RHODANESE_3"/>
    <property type="match status" value="1"/>
</dbReference>
<evidence type="ECO:0000259" key="2">
    <source>
        <dbReference type="PROSITE" id="PS50206"/>
    </source>
</evidence>
<protein>
    <submittedName>
        <fullName evidence="3">Rhodanese-related sulfurtransferase YibN</fullName>
    </submittedName>
</protein>
<dbReference type="CDD" id="cd00158">
    <property type="entry name" value="RHOD"/>
    <property type="match status" value="1"/>
</dbReference>
<keyword evidence="3" id="KW-0808">Transferase</keyword>
<dbReference type="InterPro" id="IPR001763">
    <property type="entry name" value="Rhodanese-like_dom"/>
</dbReference>
<reference evidence="3" key="1">
    <citation type="submission" date="2018-06" db="EMBL/GenBank/DDBJ databases">
        <authorList>
            <person name="Zhirakovskaya E."/>
        </authorList>
    </citation>
    <scope>NUCLEOTIDE SEQUENCE</scope>
</reference>